<dbReference type="Gene3D" id="3.40.50.12780">
    <property type="entry name" value="N-terminal domain of ligase-like"/>
    <property type="match status" value="3"/>
</dbReference>
<dbReference type="Pfam" id="PF00501">
    <property type="entry name" value="AMP-binding"/>
    <property type="match status" value="3"/>
</dbReference>
<evidence type="ECO:0000256" key="2">
    <source>
        <dbReference type="ARBA" id="ARBA00022450"/>
    </source>
</evidence>
<dbReference type="GO" id="GO:0008610">
    <property type="term" value="P:lipid biosynthetic process"/>
    <property type="evidence" value="ECO:0007669"/>
    <property type="project" value="InterPro"/>
</dbReference>
<dbReference type="Gene3D" id="1.10.1200.10">
    <property type="entry name" value="ACP-like"/>
    <property type="match status" value="3"/>
</dbReference>
<keyword evidence="3" id="KW-0597">Phosphoprotein</keyword>
<evidence type="ECO:0000256" key="6">
    <source>
        <dbReference type="SAM" id="MobiDB-lite"/>
    </source>
</evidence>
<feature type="region of interest" description="Disordered" evidence="6">
    <location>
        <begin position="845"/>
        <end position="864"/>
    </location>
</feature>
<dbReference type="PANTHER" id="PTHR45527:SF1">
    <property type="entry name" value="FATTY ACID SYNTHASE"/>
    <property type="match status" value="1"/>
</dbReference>
<dbReference type="RefSeq" id="WP_090058279.1">
    <property type="nucleotide sequence ID" value="NZ_FNCC01000019.1"/>
</dbReference>
<organism evidence="8 9">
    <name type="scientific">Lentzea fradiae</name>
    <dbReference type="NCBI Taxonomy" id="200378"/>
    <lineage>
        <taxon>Bacteria</taxon>
        <taxon>Bacillati</taxon>
        <taxon>Actinomycetota</taxon>
        <taxon>Actinomycetes</taxon>
        <taxon>Pseudonocardiales</taxon>
        <taxon>Pseudonocardiaceae</taxon>
        <taxon>Lentzea</taxon>
    </lineage>
</organism>
<dbReference type="Gene3D" id="3.30.559.30">
    <property type="entry name" value="Nonribosomal peptide synthetase, condensation domain"/>
    <property type="match status" value="2"/>
</dbReference>
<dbReference type="GO" id="GO:0043041">
    <property type="term" value="P:amino acid activation for nonribosomal peptide biosynthetic process"/>
    <property type="evidence" value="ECO:0007669"/>
    <property type="project" value="TreeGrafter"/>
</dbReference>
<evidence type="ECO:0000256" key="3">
    <source>
        <dbReference type="ARBA" id="ARBA00022553"/>
    </source>
</evidence>
<dbReference type="InterPro" id="IPR001242">
    <property type="entry name" value="Condensation_dom"/>
</dbReference>
<dbReference type="GO" id="GO:0047527">
    <property type="term" value="F:2,3-dihydroxybenzoate-serine ligase activity"/>
    <property type="evidence" value="ECO:0007669"/>
    <property type="project" value="TreeGrafter"/>
</dbReference>
<sequence>MAPRDSAPPLVARLGELAERRPGDLAYRYLTDEPGASAEISYRRLADAVAETAASLAPAGRGARVVLSLPPGIAYVTAFLGCLAAGVVAVPLQPRPGLRTAGAGLSGHPLAVDCGAVAALTADGLVELDTPRQPRHDRVEDVAFLQYTSGSTGTPKGVVVTHANLAHNLGAIRDGMSIGRDDHILGWLPPYHDMGLIGGVLEPLWAGVPGTLMPPQAFARRPLTWLEAIAEHRATVSGGPNFAFDMCVDRTTPEQRAALDLSCWQVAFTGSEPVRPATLRRFAEAFAPAGFRREALYPCYGLAESTLIVSGGRRGEGLRTARHPADDVELTGCGTVLGGQELKIADPETGAALPPGATGEVLVRGGSVTSGYWGRPDATEQAFTPDGWLRTGDLGLVLDGELCVHGRRKDSVVIRGRNLFPEDVEEAVRAADPVLRGTAAAAFGVDTDDGERLVVVVEIPTGRDDADETRTALAAAVRAAVTAATGVNPAAVAFARRGGLPRTTSGKVRRGATRAAYLGGALRLLAEDRTGTADGDGTALPPMLTARSVHALDPGERTAALTASLRAWLAAATGVAAHRVDPSRSLLAAGVDSLLLAQLQGDIAARLGIRLPLAALAEAESLDALGNVLADLLPAVPAGPATPDRAKADPATAVSASAVPVAVAPAASESAADAPAPADPASAVTGSPAELTPAQVAAWYQEQAHPGTTVNVLSRAFRAGGPVDVPLLEATLRHLARRHPALRTALDVVDGVPTGRLLPPTAVRVSVVDSSGWSPSEVDAELDRVALAPFDLAAQPLVRAAVLRRAEGDLLVLAAHHAAVDLWSASLLLAEFDVVHRALAAGTDPGLPPVPAAARSGPADPERSRRWWRDALGTEHPVPALPEDRPRPGGAVRATALVSRALPDLTAKAVRDLAAGLGVSPFSLLLAGWKAVLFGHDPAGPAAAPITVGAPASCRTDPRSRAVVGFLANPLPLRTEVSGSSTFTELAVRVHGTVLAALDHQELPFSTVVRETGASRPDGRTPLFDALFVLHQPPGFAPPGTAAMALGLGGTAFGLGTLALRSVPLPSPDSPVGVTLEIDLGEEETAVALRYAREVFAGSTAGSLLDEYVAVLRAVLADPGARVAELLGSPDPAPLAGPAVDGQPDDVVARILAHARTTPDAIAVRQGEHVLSYRGLVEAGGGLARRLRDLGVGPEALVGIALPRTPGLLVALLAVLQAGGAYFPLDVTLPEARRRALLEQTRPVVVITSAGDLLPAEVPRLVPEAPQAPADPVNHLVHPGQLAYVLFTSGSTGRPKSVALTRGGLAALAEWAVNAHAPAEMSSVLAGTPLVFDLSVFELLVTLAAGGTVVLAEHTLDLPRLREREHVTLLNTVPSVAAELLTRGLPGGVRTANLAGEPLPLPLVRDLAAAGVDRVVNLYGPAEDTTYSTTAEIDPVDGGPVAIGRPLPRCGAHVVTAAGRFVGSAAPGELLLTGPKLARGYLGAPGLTAQRFVADPGGEPGARAYRTGDRVRSRHDGELLFLGRGDRQVKLRGVRIEPAEVESVLARCRGVREVAVRVHHAGRPDAALVAYYAGEATAEEVRGHAARELPSALVPRQYVTVHRLPRTASDKLDRDALDHVPAPGPPKPAARAMTPAERLVAEVWSAVLGAAEHDPDADFFLRGGHSLLATRLLAALETRTGVRVPLGGLFARPTIAGLAEQLADGTAVPAGPAAPGTTGSSPLSPTQERFWLIQALDPVDTSYTVAGVLRLHGPLDTARLERAFTAVVARHEGLRTRFTTAEGEVRQEVLPAGPVALPVSEVDEEGARAVAAATARTPFDLTAGPAWRARLLRTAPGEHRLVFAAHHIICDGWSLELLARDLGAAYTADSPGDPAPSFAAWAGEQWRRWTGDDGDGLAWWRGRLAGLPDLRLPADRVREPGAPRTAAVVRTTLPASTTAALDVLCARERTTRFAALTALLTAVLAIQSGQDEFGIGTPVSGRTTAAEAEVFGCVANTVVLRADLTGRPTFRVLLRRTWTQIRDAVTHQDVPFARVVRDLAAGGSDGNPLFQVMVADQPRGVTLTLEGVRCELEPLDNTTAKFDLSVLLGAGAEPEIAFEYDTTLFDEAAVRGVATRLGRLAAAVAADPDVVPTGAALIDPGERAELLRWGDGGPVPRLGATFLHEIVLAQAARTPDAVAVTARDGALSYGALAARVHRLAVGLRHRGIGAEDRVALCHERTSSLVVALLGVLAAGAAYLPVRLTDPAERRAEVLADAGVRLVLCDPETSTWLDTWDVPLATVDEVVAEAPAGALPPPLVNDSQLAYVLYTSGSTGKPKGVAVTHRGALARIVWARTSFTERELAGVLAATSLGFDLSLFELLAPLAAGGAAVLAENVLELPVLPDRARISMVTAVPSSMAAVLDLGGWPESVRTIGLGGEPLPAPLAARARALAPERAVNLYGTTEDSFCSTWTTLVDDDVTVGRPLPGTTVGVVDAGLDPVPPGTPGDVVVAGVGVSRGYLGRPGLTAAAYRPDPAGPPGSRRYLTGDRGRWTPRGLRMAGRRDDQVKIRGHRVELGEVEAALRAVDGVAEAAALVVASAAGPRLVGYVRHTGDGPVDPGRLRAALRRTLPDYMVPSAFAAVPAMPRTPSGKLDRAALARVPVGGPGEDAAEGPRPGTETEIAEVWRELLGLPAIPRSARFFDLGGDSLLAARMTTRVNSRLGTDLPIRVVFEDDRLTSLAAHADRKDTR</sequence>
<feature type="region of interest" description="Disordered" evidence="6">
    <location>
        <begin position="2512"/>
        <end position="2531"/>
    </location>
</feature>
<dbReference type="SUPFAM" id="SSF47336">
    <property type="entry name" value="ACP-like"/>
    <property type="match status" value="3"/>
</dbReference>
<dbReference type="Gene3D" id="3.30.300.30">
    <property type="match status" value="3"/>
</dbReference>
<dbReference type="SUPFAM" id="SSF52777">
    <property type="entry name" value="CoA-dependent acyltransferases"/>
    <property type="match status" value="4"/>
</dbReference>
<dbReference type="GO" id="GO:0009366">
    <property type="term" value="C:enterobactin synthetase complex"/>
    <property type="evidence" value="ECO:0007669"/>
    <property type="project" value="TreeGrafter"/>
</dbReference>
<keyword evidence="9" id="KW-1185">Reference proteome</keyword>
<dbReference type="PANTHER" id="PTHR45527">
    <property type="entry name" value="NONRIBOSOMAL PEPTIDE SYNTHETASE"/>
    <property type="match status" value="1"/>
</dbReference>
<dbReference type="InterPro" id="IPR045851">
    <property type="entry name" value="AMP-bd_C_sf"/>
</dbReference>
<dbReference type="GO" id="GO:0005829">
    <property type="term" value="C:cytosol"/>
    <property type="evidence" value="ECO:0007669"/>
    <property type="project" value="TreeGrafter"/>
</dbReference>
<feature type="domain" description="Carrier" evidence="7">
    <location>
        <begin position="2654"/>
        <end position="2729"/>
    </location>
</feature>
<name>A0A1G8BD89_9PSEU</name>
<dbReference type="InterPro" id="IPR006162">
    <property type="entry name" value="Ppantetheine_attach_site"/>
</dbReference>
<dbReference type="SMART" id="SM00823">
    <property type="entry name" value="PKS_PP"/>
    <property type="match status" value="3"/>
</dbReference>
<dbReference type="InterPro" id="IPR000873">
    <property type="entry name" value="AMP-dep_synth/lig_dom"/>
</dbReference>
<evidence type="ECO:0000256" key="5">
    <source>
        <dbReference type="ARBA" id="ARBA00023098"/>
    </source>
</evidence>
<keyword evidence="4" id="KW-0276">Fatty acid metabolism</keyword>
<dbReference type="InterPro" id="IPR042099">
    <property type="entry name" value="ANL_N_sf"/>
</dbReference>
<dbReference type="SUPFAM" id="SSF56801">
    <property type="entry name" value="Acetyl-CoA synthetase-like"/>
    <property type="match status" value="3"/>
</dbReference>
<dbReference type="Pfam" id="PF13193">
    <property type="entry name" value="AMP-binding_C"/>
    <property type="match status" value="2"/>
</dbReference>
<dbReference type="STRING" id="200378.SAMN05216553_11916"/>
<feature type="domain" description="Carrier" evidence="7">
    <location>
        <begin position="1631"/>
        <end position="1706"/>
    </location>
</feature>
<keyword evidence="5" id="KW-0443">Lipid metabolism</keyword>
<dbReference type="Proteomes" id="UP000199623">
    <property type="component" value="Unassembled WGS sequence"/>
</dbReference>
<evidence type="ECO:0000256" key="1">
    <source>
        <dbReference type="ARBA" id="ARBA00001957"/>
    </source>
</evidence>
<evidence type="ECO:0000256" key="4">
    <source>
        <dbReference type="ARBA" id="ARBA00022832"/>
    </source>
</evidence>
<gene>
    <name evidence="8" type="ORF">SAMN05216553_11916</name>
</gene>
<dbReference type="GO" id="GO:0009239">
    <property type="term" value="P:enterobactin biosynthetic process"/>
    <property type="evidence" value="ECO:0007669"/>
    <property type="project" value="TreeGrafter"/>
</dbReference>
<evidence type="ECO:0000259" key="7">
    <source>
        <dbReference type="PROSITE" id="PS50075"/>
    </source>
</evidence>
<dbReference type="InterPro" id="IPR020845">
    <property type="entry name" value="AMP-binding_CS"/>
</dbReference>
<dbReference type="Pfam" id="PF00550">
    <property type="entry name" value="PP-binding"/>
    <property type="match status" value="3"/>
</dbReference>
<dbReference type="InterPro" id="IPR036736">
    <property type="entry name" value="ACP-like_sf"/>
</dbReference>
<dbReference type="FunFam" id="3.30.300.30:FF:000015">
    <property type="entry name" value="Nonribosomal peptide synthase SidD"/>
    <property type="match status" value="1"/>
</dbReference>
<dbReference type="PROSITE" id="PS00455">
    <property type="entry name" value="AMP_BINDING"/>
    <property type="match status" value="3"/>
</dbReference>
<dbReference type="CDD" id="cd05931">
    <property type="entry name" value="FAAL"/>
    <property type="match status" value="1"/>
</dbReference>
<dbReference type="GO" id="GO:0031177">
    <property type="term" value="F:phosphopantetheine binding"/>
    <property type="evidence" value="ECO:0007669"/>
    <property type="project" value="InterPro"/>
</dbReference>
<dbReference type="InterPro" id="IPR020806">
    <property type="entry name" value="PKS_PP-bd"/>
</dbReference>
<dbReference type="Pfam" id="PF00668">
    <property type="entry name" value="Condensation"/>
    <property type="match status" value="2"/>
</dbReference>
<comment type="cofactor">
    <cofactor evidence="1">
        <name>pantetheine 4'-phosphate</name>
        <dbReference type="ChEBI" id="CHEBI:47942"/>
    </cofactor>
</comment>
<dbReference type="InterPro" id="IPR010071">
    <property type="entry name" value="AA_adenyl_dom"/>
</dbReference>
<dbReference type="OrthoDB" id="3671040at2"/>
<dbReference type="GO" id="GO:0006631">
    <property type="term" value="P:fatty acid metabolic process"/>
    <property type="evidence" value="ECO:0007669"/>
    <property type="project" value="UniProtKB-KW"/>
</dbReference>
<dbReference type="InterPro" id="IPR025110">
    <property type="entry name" value="AMP-bd_C"/>
</dbReference>
<feature type="domain" description="Carrier" evidence="7">
    <location>
        <begin position="556"/>
        <end position="633"/>
    </location>
</feature>
<accession>A0A1G8BD89</accession>
<dbReference type="Gene3D" id="3.30.559.10">
    <property type="entry name" value="Chloramphenicol acetyltransferase-like domain"/>
    <property type="match status" value="2"/>
</dbReference>
<keyword evidence="2" id="KW-0596">Phosphopantetheine</keyword>
<dbReference type="PROSITE" id="PS00012">
    <property type="entry name" value="PHOSPHOPANTETHEINE"/>
    <property type="match status" value="1"/>
</dbReference>
<dbReference type="InterPro" id="IPR040097">
    <property type="entry name" value="FAAL/FAAC"/>
</dbReference>
<dbReference type="CDD" id="cd19531">
    <property type="entry name" value="LCL_NRPS-like"/>
    <property type="match status" value="2"/>
</dbReference>
<evidence type="ECO:0000313" key="9">
    <source>
        <dbReference type="Proteomes" id="UP000199623"/>
    </source>
</evidence>
<protein>
    <submittedName>
        <fullName evidence="8">Amino acid adenylation domain-containing protein</fullName>
    </submittedName>
</protein>
<dbReference type="EMBL" id="FNCC01000019">
    <property type="protein sequence ID" value="SDH31195.1"/>
    <property type="molecule type" value="Genomic_DNA"/>
</dbReference>
<dbReference type="GO" id="GO:0071766">
    <property type="term" value="P:Actinobacterium-type cell wall biogenesis"/>
    <property type="evidence" value="ECO:0007669"/>
    <property type="project" value="UniProtKB-ARBA"/>
</dbReference>
<proteinExistence type="predicted"/>
<evidence type="ECO:0000313" key="8">
    <source>
        <dbReference type="EMBL" id="SDH31195.1"/>
    </source>
</evidence>
<dbReference type="InterPro" id="IPR023213">
    <property type="entry name" value="CAT-like_dom_sf"/>
</dbReference>
<reference evidence="9" key="1">
    <citation type="submission" date="2016-10" db="EMBL/GenBank/DDBJ databases">
        <authorList>
            <person name="Varghese N."/>
            <person name="Submissions S."/>
        </authorList>
    </citation>
    <scope>NUCLEOTIDE SEQUENCE [LARGE SCALE GENOMIC DNA]</scope>
    <source>
        <strain evidence="9">CGMCC 4.3506</strain>
    </source>
</reference>
<dbReference type="InterPro" id="IPR009081">
    <property type="entry name" value="PP-bd_ACP"/>
</dbReference>
<dbReference type="PROSITE" id="PS50075">
    <property type="entry name" value="CARRIER"/>
    <property type="match status" value="3"/>
</dbReference>
<dbReference type="NCBIfam" id="TIGR01733">
    <property type="entry name" value="AA-adenyl-dom"/>
    <property type="match status" value="2"/>
</dbReference>